<feature type="compositionally biased region" description="Polar residues" evidence="5">
    <location>
        <begin position="266"/>
        <end position="278"/>
    </location>
</feature>
<keyword evidence="1" id="KW-0479">Metal-binding</keyword>
<keyword evidence="8" id="KW-1185">Reference proteome</keyword>
<feature type="domain" description="Arf-GAP" evidence="6">
    <location>
        <begin position="12"/>
        <end position="130"/>
    </location>
</feature>
<feature type="compositionally biased region" description="Polar residues" evidence="5">
    <location>
        <begin position="634"/>
        <end position="649"/>
    </location>
</feature>
<dbReference type="InterPro" id="IPR037278">
    <property type="entry name" value="ARFGAP/RecO"/>
</dbReference>
<feature type="region of interest" description="Disordered" evidence="5">
    <location>
        <begin position="123"/>
        <end position="242"/>
    </location>
</feature>
<feature type="compositionally biased region" description="Basic and acidic residues" evidence="5">
    <location>
        <begin position="174"/>
        <end position="188"/>
    </location>
</feature>
<dbReference type="STRING" id="29655.A0A0K9NIT2"/>
<dbReference type="OMA" id="GYEHNDY"/>
<dbReference type="CDD" id="cd08838">
    <property type="entry name" value="ArfGap_AGFG"/>
    <property type="match status" value="1"/>
</dbReference>
<dbReference type="Pfam" id="PF01412">
    <property type="entry name" value="ArfGap"/>
    <property type="match status" value="1"/>
</dbReference>
<feature type="compositionally biased region" description="Low complexity" evidence="5">
    <location>
        <begin position="279"/>
        <end position="290"/>
    </location>
</feature>
<dbReference type="InterPro" id="IPR044820">
    <property type="entry name" value="AGD14-like"/>
</dbReference>
<dbReference type="InterPro" id="IPR001164">
    <property type="entry name" value="ArfGAP_dom"/>
</dbReference>
<name>A0A0K9NIT2_ZOSMR</name>
<dbReference type="PANTHER" id="PTHR46085:SF3">
    <property type="entry name" value="ARF GTPASE ACTIVATING PROTEIN"/>
    <property type="match status" value="1"/>
</dbReference>
<dbReference type="SMART" id="SM00105">
    <property type="entry name" value="ArfGap"/>
    <property type="match status" value="1"/>
</dbReference>
<keyword evidence="3" id="KW-0862">Zinc</keyword>
<dbReference type="InterPro" id="IPR038508">
    <property type="entry name" value="ArfGAP_dom_sf"/>
</dbReference>
<feature type="compositionally biased region" description="Polar residues" evidence="5">
    <location>
        <begin position="330"/>
        <end position="340"/>
    </location>
</feature>
<reference evidence="8" key="1">
    <citation type="journal article" date="2016" name="Nature">
        <title>The genome of the seagrass Zostera marina reveals angiosperm adaptation to the sea.</title>
        <authorList>
            <person name="Olsen J.L."/>
            <person name="Rouze P."/>
            <person name="Verhelst B."/>
            <person name="Lin Y.-C."/>
            <person name="Bayer T."/>
            <person name="Collen J."/>
            <person name="Dattolo E."/>
            <person name="De Paoli E."/>
            <person name="Dittami S."/>
            <person name="Maumus F."/>
            <person name="Michel G."/>
            <person name="Kersting A."/>
            <person name="Lauritano C."/>
            <person name="Lohaus R."/>
            <person name="Toepel M."/>
            <person name="Tonon T."/>
            <person name="Vanneste K."/>
            <person name="Amirebrahimi M."/>
            <person name="Brakel J."/>
            <person name="Bostroem C."/>
            <person name="Chovatia M."/>
            <person name="Grimwood J."/>
            <person name="Jenkins J.W."/>
            <person name="Jueterbock A."/>
            <person name="Mraz A."/>
            <person name="Stam W.T."/>
            <person name="Tice H."/>
            <person name="Bornberg-Bauer E."/>
            <person name="Green P.J."/>
            <person name="Pearson G.A."/>
            <person name="Procaccini G."/>
            <person name="Duarte C.M."/>
            <person name="Schmutz J."/>
            <person name="Reusch T.B.H."/>
            <person name="Van de Peer Y."/>
        </authorList>
    </citation>
    <scope>NUCLEOTIDE SEQUENCE [LARGE SCALE GENOMIC DNA]</scope>
    <source>
        <strain evidence="8">cv. Finnish</strain>
    </source>
</reference>
<feature type="region of interest" description="Disordered" evidence="5">
    <location>
        <begin position="439"/>
        <end position="466"/>
    </location>
</feature>
<evidence type="ECO:0000256" key="1">
    <source>
        <dbReference type="ARBA" id="ARBA00022723"/>
    </source>
</evidence>
<organism evidence="7 8">
    <name type="scientific">Zostera marina</name>
    <name type="common">Eelgrass</name>
    <dbReference type="NCBI Taxonomy" id="29655"/>
    <lineage>
        <taxon>Eukaryota</taxon>
        <taxon>Viridiplantae</taxon>
        <taxon>Streptophyta</taxon>
        <taxon>Embryophyta</taxon>
        <taxon>Tracheophyta</taxon>
        <taxon>Spermatophyta</taxon>
        <taxon>Magnoliopsida</taxon>
        <taxon>Liliopsida</taxon>
        <taxon>Zosteraceae</taxon>
        <taxon>Zostera</taxon>
    </lineage>
</organism>
<evidence type="ECO:0000313" key="8">
    <source>
        <dbReference type="Proteomes" id="UP000036987"/>
    </source>
</evidence>
<keyword evidence="2 4" id="KW-0863">Zinc-finger</keyword>
<evidence type="ECO:0000256" key="2">
    <source>
        <dbReference type="ARBA" id="ARBA00022771"/>
    </source>
</evidence>
<proteinExistence type="predicted"/>
<dbReference type="PANTHER" id="PTHR46085">
    <property type="entry name" value="ARFGAP/RECO-RELATED"/>
    <property type="match status" value="1"/>
</dbReference>
<dbReference type="AlphaFoldDB" id="A0A0K9NIT2"/>
<feature type="region of interest" description="Disordered" evidence="5">
    <location>
        <begin position="266"/>
        <end position="297"/>
    </location>
</feature>
<evidence type="ECO:0000256" key="4">
    <source>
        <dbReference type="PROSITE-ProRule" id="PRU00288"/>
    </source>
</evidence>
<dbReference type="PROSITE" id="PS50115">
    <property type="entry name" value="ARFGAP"/>
    <property type="match status" value="1"/>
</dbReference>
<dbReference type="Proteomes" id="UP000036987">
    <property type="component" value="Unassembled WGS sequence"/>
</dbReference>
<dbReference type="Gene3D" id="1.10.220.150">
    <property type="entry name" value="Arf GTPase activating protein"/>
    <property type="match status" value="1"/>
</dbReference>
<accession>A0A0K9NIT2</accession>
<sequence length="649" mass="70818">MSSRIKEDEKNEKIIRGLLKLPSNKKCINCNSLGPQYVCTNFWTFICTNCSGLHREFTHRVKSVSMAKFTSQEVASLQGGGNERAKEIFLKEWDQQLSSFPDSSNVERLRAFIKHVYVDRRYTGDRNAGKPPKSIRDESYEQRRPETFRSGSQSPSYRDMIDRRYSERSSSGGRNDDSHSRSSYEEARSPGYDQNDYRRNAGPVEMFDGKRRNEFIGNGNQNVRFGDNMSKLDAKSSSPPMVRPVRDILGDNAPSLKVVELRKSNNSKIAESSAQVQISTSLGSTGSTTGNKQSEKKSVAVVTPAVVKSEAPKSLIDFSSDFDIPVAPPQQKSGPQQATDPSIDGGNWASFDNAPEQKSAPIANLNSLESGLSQLYGSGNANIFSNSPTTPSLFPAASSHTAAVPQSIIPQVTPQTIGYTAQIWPSSSTSGIMGQFTSPTGQVPQTSTSPNLETNLGGASQPQTVQTKSIERKELPVNLFTQNYAMGPGAVPGWQAQPQYGMGFGMQYPTVVPTPFYSYSPKLQNPFDVPNEPSLVHASSFPSMVPMQAALPTVANSPAFLRSSSLGDMHSQWRPQQQLPVIGGYMSQVQPNMNQQTSLGNQVVGDVGHQRFSSSVQAVDSNAGYPQHEPLRSGSYNSFASPSSRNPFG</sequence>
<comment type="caution">
    <text evidence="7">The sequence shown here is derived from an EMBL/GenBank/DDBJ whole genome shotgun (WGS) entry which is preliminary data.</text>
</comment>
<dbReference type="GO" id="GO:0005096">
    <property type="term" value="F:GTPase activator activity"/>
    <property type="evidence" value="ECO:0007669"/>
    <property type="project" value="InterPro"/>
</dbReference>
<evidence type="ECO:0000256" key="5">
    <source>
        <dbReference type="SAM" id="MobiDB-lite"/>
    </source>
</evidence>
<dbReference type="GO" id="GO:0008270">
    <property type="term" value="F:zinc ion binding"/>
    <property type="evidence" value="ECO:0007669"/>
    <property type="project" value="UniProtKB-KW"/>
</dbReference>
<gene>
    <name evidence="7" type="ORF">ZOSMA_9G01020</name>
</gene>
<dbReference type="FunFam" id="1.10.220.150:FF:000005">
    <property type="entry name" value="Arf-GAP domain and FG repeat-containing protein 1"/>
    <property type="match status" value="1"/>
</dbReference>
<dbReference type="EMBL" id="LFYR01002228">
    <property type="protein sequence ID" value="KMZ55997.1"/>
    <property type="molecule type" value="Genomic_DNA"/>
</dbReference>
<feature type="compositionally biased region" description="Basic and acidic residues" evidence="5">
    <location>
        <begin position="123"/>
        <end position="147"/>
    </location>
</feature>
<protein>
    <submittedName>
        <fullName evidence="7">Arf-GAP with GTPase, ANK repeat and PH domain-containing protein2</fullName>
    </submittedName>
</protein>
<evidence type="ECO:0000256" key="3">
    <source>
        <dbReference type="ARBA" id="ARBA00022833"/>
    </source>
</evidence>
<dbReference type="SUPFAM" id="SSF57863">
    <property type="entry name" value="ArfGap/RecO-like zinc finger"/>
    <property type="match status" value="1"/>
</dbReference>
<evidence type="ECO:0000313" key="7">
    <source>
        <dbReference type="EMBL" id="KMZ55997.1"/>
    </source>
</evidence>
<evidence type="ECO:0000259" key="6">
    <source>
        <dbReference type="PROSITE" id="PS50115"/>
    </source>
</evidence>
<dbReference type="OrthoDB" id="6036at2759"/>
<feature type="region of interest" description="Disordered" evidence="5">
    <location>
        <begin position="320"/>
        <end position="354"/>
    </location>
</feature>
<dbReference type="PRINTS" id="PR00405">
    <property type="entry name" value="REVINTRACTNG"/>
</dbReference>
<feature type="region of interest" description="Disordered" evidence="5">
    <location>
        <begin position="619"/>
        <end position="649"/>
    </location>
</feature>